<reference evidence="5 6" key="1">
    <citation type="submission" date="2019-12" db="EMBL/GenBank/DDBJ databases">
        <title>Maritimibacter sp. nov. sp. isolated from sea sand.</title>
        <authorList>
            <person name="Kim J."/>
            <person name="Jeong S.E."/>
            <person name="Jung H.S."/>
            <person name="Jeon C.O."/>
        </authorList>
    </citation>
    <scope>NUCLEOTIDE SEQUENCE [LARGE SCALE GENOMIC DNA]</scope>
    <source>
        <strain evidence="5 6">DP07</strain>
    </source>
</reference>
<dbReference type="InterPro" id="IPR027417">
    <property type="entry name" value="P-loop_NTPase"/>
</dbReference>
<keyword evidence="1" id="KW-0813">Transport</keyword>
<evidence type="ECO:0000313" key="6">
    <source>
        <dbReference type="Proteomes" id="UP000467322"/>
    </source>
</evidence>
<accession>A0A845M7I5</accession>
<evidence type="ECO:0000313" key="5">
    <source>
        <dbReference type="EMBL" id="MZR15089.1"/>
    </source>
</evidence>
<evidence type="ECO:0000256" key="3">
    <source>
        <dbReference type="ARBA" id="ARBA00022840"/>
    </source>
</evidence>
<dbReference type="InterPro" id="IPR017871">
    <property type="entry name" value="ABC_transporter-like_CS"/>
</dbReference>
<proteinExistence type="predicted"/>
<comment type="caution">
    <text evidence="5">The sequence shown here is derived from an EMBL/GenBank/DDBJ whole genome shotgun (WGS) entry which is preliminary data.</text>
</comment>
<dbReference type="Proteomes" id="UP000467322">
    <property type="component" value="Unassembled WGS sequence"/>
</dbReference>
<evidence type="ECO:0000256" key="1">
    <source>
        <dbReference type="ARBA" id="ARBA00022448"/>
    </source>
</evidence>
<dbReference type="SUPFAM" id="SSF52540">
    <property type="entry name" value="P-loop containing nucleoside triphosphate hydrolases"/>
    <property type="match status" value="1"/>
</dbReference>
<evidence type="ECO:0000259" key="4">
    <source>
        <dbReference type="PROSITE" id="PS50893"/>
    </source>
</evidence>
<dbReference type="EMBL" id="WTUX01000022">
    <property type="protein sequence ID" value="MZR15089.1"/>
    <property type="molecule type" value="Genomic_DNA"/>
</dbReference>
<feature type="domain" description="ABC transporter" evidence="4">
    <location>
        <begin position="7"/>
        <end position="248"/>
    </location>
</feature>
<protein>
    <submittedName>
        <fullName evidence="5">ATP-binding cassette domain-containing protein</fullName>
    </submittedName>
</protein>
<dbReference type="GO" id="GO:0005886">
    <property type="term" value="C:plasma membrane"/>
    <property type="evidence" value="ECO:0007669"/>
    <property type="project" value="TreeGrafter"/>
</dbReference>
<dbReference type="GO" id="GO:0016887">
    <property type="term" value="F:ATP hydrolysis activity"/>
    <property type="evidence" value="ECO:0007669"/>
    <property type="project" value="InterPro"/>
</dbReference>
<dbReference type="PANTHER" id="PTHR45772:SF2">
    <property type="entry name" value="ABC TRANSPORTER ATP-BINDING PROTEIN"/>
    <property type="match status" value="1"/>
</dbReference>
<dbReference type="PROSITE" id="PS00211">
    <property type="entry name" value="ABC_TRANSPORTER_1"/>
    <property type="match status" value="1"/>
</dbReference>
<sequence length="251" mass="27423">MTQATGLRVRGLNKNFGGLTVAQDINLDLPPGARTALIGPNGAGKTTFSNLITGILTPSAGEITLNGHDLRALNEAQRVKAGVAKTFQITTLFRDLTVRQNLRLAQQERDGRAQSWFRRADSWPEAEDEIDAQLAAFRLSDMGDKRVDDLAYGQQRLVEMAMTLMLKPRVLILDEPAAGVPSSDSHLITDAIERLPDDLAVLIIEHDMKLVFQVARSIVVLVNGAILTQGTPDEIAANQQVRDLYLGGHHD</sequence>
<keyword evidence="3 5" id="KW-0067">ATP-binding</keyword>
<name>A0A845M7I5_9RHOB</name>
<dbReference type="Pfam" id="PF12399">
    <property type="entry name" value="BCA_ABC_TP_C"/>
    <property type="match status" value="1"/>
</dbReference>
<dbReference type="RefSeq" id="WP_161353492.1">
    <property type="nucleotide sequence ID" value="NZ_WTUX01000022.1"/>
</dbReference>
<dbReference type="PROSITE" id="PS50893">
    <property type="entry name" value="ABC_TRANSPORTER_2"/>
    <property type="match status" value="1"/>
</dbReference>
<dbReference type="InterPro" id="IPR032823">
    <property type="entry name" value="BCA_ABC_TP_C"/>
</dbReference>
<dbReference type="PANTHER" id="PTHR45772">
    <property type="entry name" value="CONSERVED COMPONENT OF ABC TRANSPORTER FOR NATURAL AMINO ACIDS-RELATED"/>
    <property type="match status" value="1"/>
</dbReference>
<keyword evidence="6" id="KW-1185">Reference proteome</keyword>
<organism evidence="5 6">
    <name type="scientific">Maritimibacter harenae</name>
    <dbReference type="NCBI Taxonomy" id="2606218"/>
    <lineage>
        <taxon>Bacteria</taxon>
        <taxon>Pseudomonadati</taxon>
        <taxon>Pseudomonadota</taxon>
        <taxon>Alphaproteobacteria</taxon>
        <taxon>Rhodobacterales</taxon>
        <taxon>Roseobacteraceae</taxon>
        <taxon>Maritimibacter</taxon>
    </lineage>
</organism>
<dbReference type="Gene3D" id="3.40.50.300">
    <property type="entry name" value="P-loop containing nucleotide triphosphate hydrolases"/>
    <property type="match status" value="1"/>
</dbReference>
<dbReference type="Pfam" id="PF00005">
    <property type="entry name" value="ABC_tran"/>
    <property type="match status" value="1"/>
</dbReference>
<dbReference type="CDD" id="cd03219">
    <property type="entry name" value="ABC_Mj1267_LivG_branched"/>
    <property type="match status" value="1"/>
</dbReference>
<dbReference type="InterPro" id="IPR051120">
    <property type="entry name" value="ABC_AA/LPS_Transport"/>
</dbReference>
<dbReference type="InterPro" id="IPR003593">
    <property type="entry name" value="AAA+_ATPase"/>
</dbReference>
<gene>
    <name evidence="5" type="ORF">GQE99_18885</name>
</gene>
<dbReference type="AlphaFoldDB" id="A0A845M7I5"/>
<dbReference type="SMART" id="SM00382">
    <property type="entry name" value="AAA"/>
    <property type="match status" value="1"/>
</dbReference>
<dbReference type="GO" id="GO:0005524">
    <property type="term" value="F:ATP binding"/>
    <property type="evidence" value="ECO:0007669"/>
    <property type="project" value="UniProtKB-KW"/>
</dbReference>
<keyword evidence="2" id="KW-0547">Nucleotide-binding</keyword>
<dbReference type="InterPro" id="IPR003439">
    <property type="entry name" value="ABC_transporter-like_ATP-bd"/>
</dbReference>
<evidence type="ECO:0000256" key="2">
    <source>
        <dbReference type="ARBA" id="ARBA00022741"/>
    </source>
</evidence>